<feature type="region of interest" description="Disordered" evidence="1">
    <location>
        <begin position="1"/>
        <end position="71"/>
    </location>
</feature>
<keyword evidence="3" id="KW-1185">Reference proteome</keyword>
<proteinExistence type="predicted"/>
<name>A0A183AHT9_9TREM</name>
<reference evidence="4" key="1">
    <citation type="submission" date="2016-06" db="UniProtKB">
        <authorList>
            <consortium name="WormBaseParasite"/>
        </authorList>
    </citation>
    <scope>IDENTIFICATION</scope>
</reference>
<protein>
    <submittedName>
        <fullName evidence="2 4">Uncharacterized protein</fullName>
    </submittedName>
</protein>
<sequence>MKDAVNEEHKQQQHRRPEHRHSSPDLNDGQELDDQYTKTNPVGEYTPIFEETPPLPREKSLSPNQNTEPITDAQLNSVTVELSEMDHEEESADPTSSEILEPLMPQTRSFNGSKLPKSKDKIKSTSNEIPHSGTTSITINQPPITVDRATRQALTEQYRLGLKRIATNVVPADDTSRRYHTLTHVGRSSSGRLPAEIVHTTYVNAIDVQDLVHYTRLSQLHTDHYDGPGHPFLESSVPPDELHLGTHAGGHSPCRTHTLPRPTVSPLWIETHSAGRQSTPIQEPFTVASQHDALLSELYNRGSGDPLITNNSDVV</sequence>
<feature type="compositionally biased region" description="Polar residues" evidence="1">
    <location>
        <begin position="124"/>
        <end position="140"/>
    </location>
</feature>
<organism evidence="4">
    <name type="scientific">Echinostoma caproni</name>
    <dbReference type="NCBI Taxonomy" id="27848"/>
    <lineage>
        <taxon>Eukaryota</taxon>
        <taxon>Metazoa</taxon>
        <taxon>Spiralia</taxon>
        <taxon>Lophotrochozoa</taxon>
        <taxon>Platyhelminthes</taxon>
        <taxon>Trematoda</taxon>
        <taxon>Digenea</taxon>
        <taxon>Plagiorchiida</taxon>
        <taxon>Echinostomata</taxon>
        <taxon>Echinostomatoidea</taxon>
        <taxon>Echinostomatidae</taxon>
        <taxon>Echinostoma</taxon>
    </lineage>
</organism>
<feature type="region of interest" description="Disordered" evidence="1">
    <location>
        <begin position="107"/>
        <end position="140"/>
    </location>
</feature>
<accession>A0A183AHT9</accession>
<reference evidence="2 3" key="2">
    <citation type="submission" date="2018-11" db="EMBL/GenBank/DDBJ databases">
        <authorList>
            <consortium name="Pathogen Informatics"/>
        </authorList>
    </citation>
    <scope>NUCLEOTIDE SEQUENCE [LARGE SCALE GENOMIC DNA]</scope>
    <source>
        <strain evidence="2 3">Egypt</strain>
    </source>
</reference>
<dbReference type="EMBL" id="UZAN01043537">
    <property type="protein sequence ID" value="VDP78592.1"/>
    <property type="molecule type" value="Genomic_DNA"/>
</dbReference>
<dbReference type="OrthoDB" id="6281767at2759"/>
<gene>
    <name evidence="2" type="ORF">ECPE_LOCUS6524</name>
</gene>
<evidence type="ECO:0000313" key="4">
    <source>
        <dbReference type="WBParaSite" id="ECPE_0000653701-mRNA-1"/>
    </source>
</evidence>
<evidence type="ECO:0000256" key="1">
    <source>
        <dbReference type="SAM" id="MobiDB-lite"/>
    </source>
</evidence>
<evidence type="ECO:0000313" key="2">
    <source>
        <dbReference type="EMBL" id="VDP78592.1"/>
    </source>
</evidence>
<feature type="compositionally biased region" description="Basic and acidic residues" evidence="1">
    <location>
        <begin position="1"/>
        <end position="11"/>
    </location>
</feature>
<evidence type="ECO:0000313" key="3">
    <source>
        <dbReference type="Proteomes" id="UP000272942"/>
    </source>
</evidence>
<feature type="compositionally biased region" description="Polar residues" evidence="1">
    <location>
        <begin position="61"/>
        <end position="71"/>
    </location>
</feature>
<dbReference type="Proteomes" id="UP000272942">
    <property type="component" value="Unassembled WGS sequence"/>
</dbReference>
<dbReference type="AlphaFoldDB" id="A0A183AHT9"/>
<dbReference type="WBParaSite" id="ECPE_0000653701-mRNA-1">
    <property type="protein sequence ID" value="ECPE_0000653701-mRNA-1"/>
    <property type="gene ID" value="ECPE_0000653701"/>
</dbReference>